<feature type="transmembrane region" description="Helical" evidence="1">
    <location>
        <begin position="41"/>
        <end position="58"/>
    </location>
</feature>
<feature type="transmembrane region" description="Helical" evidence="1">
    <location>
        <begin position="70"/>
        <end position="90"/>
    </location>
</feature>
<protein>
    <submittedName>
        <fullName evidence="2">Membrane protein</fullName>
    </submittedName>
</protein>
<reference evidence="2 3" key="1">
    <citation type="submission" date="2021-01" db="EMBL/GenBank/DDBJ databases">
        <title>Genomic Encyclopedia of Type Strains, Phase IV (KMG-IV): sequencing the most valuable type-strain genomes for metagenomic binning, comparative biology and taxonomic classification.</title>
        <authorList>
            <person name="Goeker M."/>
        </authorList>
    </citation>
    <scope>NUCLEOTIDE SEQUENCE [LARGE SCALE GENOMIC DNA]</scope>
    <source>
        <strain evidence="2 3">DSM 27382</strain>
    </source>
</reference>
<dbReference type="RefSeq" id="WP_205009468.1">
    <property type="nucleotide sequence ID" value="NZ_JAFBEH010000016.1"/>
</dbReference>
<dbReference type="EMBL" id="JAFBEH010000016">
    <property type="protein sequence ID" value="MBM7642626.1"/>
    <property type="molecule type" value="Genomic_DNA"/>
</dbReference>
<name>A0ABS2PRS1_9STRE</name>
<evidence type="ECO:0000313" key="2">
    <source>
        <dbReference type="EMBL" id="MBM7642626.1"/>
    </source>
</evidence>
<organism evidence="2 3">
    <name type="scientific">Streptococcus loxodontisalivarius</name>
    <dbReference type="NCBI Taxonomy" id="1349415"/>
    <lineage>
        <taxon>Bacteria</taxon>
        <taxon>Bacillati</taxon>
        <taxon>Bacillota</taxon>
        <taxon>Bacilli</taxon>
        <taxon>Lactobacillales</taxon>
        <taxon>Streptococcaceae</taxon>
        <taxon>Streptococcus</taxon>
    </lineage>
</organism>
<dbReference type="Proteomes" id="UP000697472">
    <property type="component" value="Unassembled WGS sequence"/>
</dbReference>
<keyword evidence="1" id="KW-1133">Transmembrane helix</keyword>
<keyword evidence="3" id="KW-1185">Reference proteome</keyword>
<evidence type="ECO:0000313" key="3">
    <source>
        <dbReference type="Proteomes" id="UP000697472"/>
    </source>
</evidence>
<keyword evidence="1" id="KW-0812">Transmembrane</keyword>
<accession>A0ABS2PRS1</accession>
<sequence>MRKVFSANEKVYYVLAIILFVVSLLILLVGTYNYFYKNGGVPLEWLLWFLMGLSSWVDSGKSLADKWRQVAHVLSIVLPLIWLVYSFHILPLNTDMTWYLLIIYICLFGDSFKKKED</sequence>
<feature type="transmembrane region" description="Helical" evidence="1">
    <location>
        <begin position="12"/>
        <end position="35"/>
    </location>
</feature>
<comment type="caution">
    <text evidence="2">The sequence shown here is derived from an EMBL/GenBank/DDBJ whole genome shotgun (WGS) entry which is preliminary data.</text>
</comment>
<evidence type="ECO:0000256" key="1">
    <source>
        <dbReference type="SAM" id="Phobius"/>
    </source>
</evidence>
<gene>
    <name evidence="2" type="ORF">JOC28_000923</name>
</gene>
<keyword evidence="1" id="KW-0472">Membrane</keyword>
<proteinExistence type="predicted"/>